<sequence length="395" mass="45112">MSLKSPEDTAAQREKLLEQLPDPFTKSRQFTGHGGRKSDVREMKDQFSGFGSIDWQATYGHEEAKGRSYAEAGGYKWQQELLPDIIQHTWDSDNPKFHDGGTDWLAIGEPGSGKSNTALWLAARLMEANDEAIIWRGSPSRSEWLPFHRYARICLPEGLDVTAKFVPKKPSDETVRVPLEDVVREVVRYENPVQLNEELIEPGMFHVVYPDPEMRGVQDIYENAEEKQYDEVEFTAEDPLSHWWFGWLLARVEEGPYNWMSVILDEIGDVAPEAARADEFAHYQKIEMFRDALVDARKTGLSIFMFGHSEKDIHSMIRRKIRWRISMAPGANPTSKGDVVGFSDVPMDRNITSGRQVGQFLPWNESAFQYPLPNIPYFPSPIDHSLKVEYGGESV</sequence>
<dbReference type="RefSeq" id="WP_004517859.1">
    <property type="nucleotide sequence ID" value="NZ_AOLQ01000065.1"/>
</dbReference>
<dbReference type="OrthoDB" id="359297at2157"/>
<evidence type="ECO:0000313" key="2">
    <source>
        <dbReference type="EMBL" id="EMA01823.1"/>
    </source>
</evidence>
<comment type="caution">
    <text evidence="2">The sequence shown here is derived from an EMBL/GenBank/DDBJ whole genome shotgun (WGS) entry which is preliminary data.</text>
</comment>
<feature type="compositionally biased region" description="Basic and acidic residues" evidence="1">
    <location>
        <begin position="1"/>
        <end position="17"/>
    </location>
</feature>
<reference evidence="2 3" key="1">
    <citation type="journal article" date="2014" name="PLoS Genet.">
        <title>Phylogenetically driven sequencing of extremely halophilic archaea reveals strategies for static and dynamic osmo-response.</title>
        <authorList>
            <person name="Becker E.A."/>
            <person name="Seitzer P.M."/>
            <person name="Tritt A."/>
            <person name="Larsen D."/>
            <person name="Krusor M."/>
            <person name="Yao A.I."/>
            <person name="Wu D."/>
            <person name="Madern D."/>
            <person name="Eisen J.A."/>
            <person name="Darling A.E."/>
            <person name="Facciotti M.T."/>
        </authorList>
    </citation>
    <scope>NUCLEOTIDE SEQUENCE [LARGE SCALE GENOMIC DNA]</scope>
    <source>
        <strain evidence="2 3">ATCC 29715</strain>
    </source>
</reference>
<dbReference type="SUPFAM" id="SSF52540">
    <property type="entry name" value="P-loop containing nucleoside triphosphate hydrolases"/>
    <property type="match status" value="1"/>
</dbReference>
<proteinExistence type="predicted"/>
<feature type="region of interest" description="Disordered" evidence="1">
    <location>
        <begin position="1"/>
        <end position="40"/>
    </location>
</feature>
<dbReference type="Gene3D" id="3.40.50.300">
    <property type="entry name" value="P-loop containing nucleotide triphosphate hydrolases"/>
    <property type="match status" value="1"/>
</dbReference>
<name>M0J0E3_HALVA</name>
<dbReference type="EMBL" id="AOLQ01000065">
    <property type="protein sequence ID" value="EMA01823.1"/>
    <property type="molecule type" value="Genomic_DNA"/>
</dbReference>
<keyword evidence="3" id="KW-1185">Reference proteome</keyword>
<accession>M0J0E3</accession>
<dbReference type="AlphaFoldDB" id="M0J0E3"/>
<dbReference type="InterPro" id="IPR027417">
    <property type="entry name" value="P-loop_NTPase"/>
</dbReference>
<evidence type="ECO:0000313" key="3">
    <source>
        <dbReference type="Proteomes" id="UP000011534"/>
    </source>
</evidence>
<dbReference type="Proteomes" id="UP000011534">
    <property type="component" value="Unassembled WGS sequence"/>
</dbReference>
<organism evidence="2 3">
    <name type="scientific">Haloarcula vallismortis ATCC 29715</name>
    <dbReference type="NCBI Taxonomy" id="662477"/>
    <lineage>
        <taxon>Archaea</taxon>
        <taxon>Methanobacteriati</taxon>
        <taxon>Methanobacteriota</taxon>
        <taxon>Stenosarchaea group</taxon>
        <taxon>Halobacteria</taxon>
        <taxon>Halobacteriales</taxon>
        <taxon>Haloarculaceae</taxon>
        <taxon>Haloarcula</taxon>
    </lineage>
</organism>
<dbReference type="PATRIC" id="fig|662477.6.peg.3006"/>
<evidence type="ECO:0000256" key="1">
    <source>
        <dbReference type="SAM" id="MobiDB-lite"/>
    </source>
</evidence>
<gene>
    <name evidence="2" type="ORF">C437_15426</name>
</gene>
<protein>
    <submittedName>
        <fullName evidence="2">Uncharacterized protein</fullName>
    </submittedName>
</protein>